<comment type="subunit">
    <text evidence="9">The Tat system comprises two distinct complexes: a TatABC complex, containing multiple copies of TatA, TatB and TatC subunits, and a separate TatA complex, containing only TatA subunits. Substrates initially bind to the TatABC complex, which probably triggers association of the separate TatA complex to form the active translocon.</text>
</comment>
<dbReference type="EMBL" id="JAUSUI010000001">
    <property type="protein sequence ID" value="MDQ0301636.1"/>
    <property type="molecule type" value="Genomic_DNA"/>
</dbReference>
<keyword evidence="5 9" id="KW-0653">Protein transport</keyword>
<dbReference type="HAMAP" id="MF_00237">
    <property type="entry name" value="TatB"/>
    <property type="match status" value="1"/>
</dbReference>
<name>A0ABU0B738_9HYPH</name>
<evidence type="ECO:0000256" key="4">
    <source>
        <dbReference type="ARBA" id="ARBA00022692"/>
    </source>
</evidence>
<sequence>MLDIGWSEFLVIGVVALVVIGPKELPRVLRTMGQGVRKLRHMAGEFQGQFNEALREAELSDLKDSVSGLRNDLSGLAGNARESLAKALPTNPLQDIETELKAPTGSVEAGSTLPPADTTETALPAPGDLEPHPFETVEDEVRNAAAGLEAVVPAAPSPAPPAAAVASAAPAAAAAPAATPPTATPAAGAPTPAPAAPAPAAPAPAANAVASPAVPAPVSPTSSATTPSAPRPQTAAEPAKDTEVAPAAVPAAPKPKRVRASVAKAVAPPVDAVPAEPAPAEAAPKPAARRPRKPAPVVEVAEPGLFEAVSSLDQPPAAPAAKRPSKPRVKVKPASGDEGPAT</sequence>
<feature type="compositionally biased region" description="Low complexity" evidence="10">
    <location>
        <begin position="260"/>
        <end position="286"/>
    </location>
</feature>
<feature type="region of interest" description="Disordered" evidence="10">
    <location>
        <begin position="309"/>
        <end position="342"/>
    </location>
</feature>
<keyword evidence="6 9" id="KW-1133">Transmembrane helix</keyword>
<evidence type="ECO:0000256" key="7">
    <source>
        <dbReference type="ARBA" id="ARBA00023010"/>
    </source>
</evidence>
<comment type="caution">
    <text evidence="11">The sequence shown here is derived from an EMBL/GenBank/DDBJ whole genome shotgun (WGS) entry which is preliminary data.</text>
</comment>
<feature type="region of interest" description="Disordered" evidence="10">
    <location>
        <begin position="102"/>
        <end position="127"/>
    </location>
</feature>
<dbReference type="Gene3D" id="1.20.5.3310">
    <property type="match status" value="1"/>
</dbReference>
<dbReference type="InterPro" id="IPR003369">
    <property type="entry name" value="TatA/B/E"/>
</dbReference>
<dbReference type="InterPro" id="IPR018448">
    <property type="entry name" value="TatB"/>
</dbReference>
<feature type="region of interest" description="Disordered" evidence="10">
    <location>
        <begin position="177"/>
        <end position="296"/>
    </location>
</feature>
<comment type="similarity">
    <text evidence="9">Belongs to the TatB family.</text>
</comment>
<gene>
    <name evidence="9" type="primary">tatB</name>
    <name evidence="11" type="ORF">J2S75_000647</name>
</gene>
<keyword evidence="7 9" id="KW-0811">Translocation</keyword>
<evidence type="ECO:0000313" key="12">
    <source>
        <dbReference type="Proteomes" id="UP001224682"/>
    </source>
</evidence>
<evidence type="ECO:0000256" key="2">
    <source>
        <dbReference type="ARBA" id="ARBA00022448"/>
    </source>
</evidence>
<evidence type="ECO:0000256" key="3">
    <source>
        <dbReference type="ARBA" id="ARBA00022475"/>
    </source>
</evidence>
<accession>A0ABU0B738</accession>
<keyword evidence="3 9" id="KW-1003">Cell membrane</keyword>
<dbReference type="PRINTS" id="PR01506">
    <property type="entry name" value="TATBPROTEIN"/>
</dbReference>
<keyword evidence="4 9" id="KW-0812">Transmembrane</keyword>
<keyword evidence="12" id="KW-1185">Reference proteome</keyword>
<evidence type="ECO:0000313" key="11">
    <source>
        <dbReference type="EMBL" id="MDQ0301636.1"/>
    </source>
</evidence>
<evidence type="ECO:0000256" key="5">
    <source>
        <dbReference type="ARBA" id="ARBA00022927"/>
    </source>
</evidence>
<reference evidence="11 12" key="1">
    <citation type="submission" date="2023-07" db="EMBL/GenBank/DDBJ databases">
        <title>Genomic Encyclopedia of Type Strains, Phase IV (KMG-IV): sequencing the most valuable type-strain genomes for metagenomic binning, comparative biology and taxonomic classification.</title>
        <authorList>
            <person name="Goeker M."/>
        </authorList>
    </citation>
    <scope>NUCLEOTIDE SEQUENCE [LARGE SCALE GENOMIC DNA]</scope>
    <source>
        <strain evidence="11 12">DSM 2457</strain>
    </source>
</reference>
<dbReference type="RefSeq" id="WP_307018131.1">
    <property type="nucleotide sequence ID" value="NZ_JAUSUI010000001.1"/>
</dbReference>
<dbReference type="NCBIfam" id="TIGR01410">
    <property type="entry name" value="tatB"/>
    <property type="match status" value="1"/>
</dbReference>
<evidence type="ECO:0000256" key="6">
    <source>
        <dbReference type="ARBA" id="ARBA00022989"/>
    </source>
</evidence>
<dbReference type="Pfam" id="PF02416">
    <property type="entry name" value="TatA_B_E"/>
    <property type="match status" value="1"/>
</dbReference>
<proteinExistence type="inferred from homology"/>
<evidence type="ECO:0000256" key="9">
    <source>
        <dbReference type="HAMAP-Rule" id="MF_00237"/>
    </source>
</evidence>
<feature type="compositionally biased region" description="Low complexity" evidence="10">
    <location>
        <begin position="219"/>
        <end position="236"/>
    </location>
</feature>
<keyword evidence="8 9" id="KW-0472">Membrane</keyword>
<dbReference type="PANTHER" id="PTHR33162">
    <property type="entry name" value="SEC-INDEPENDENT PROTEIN TRANSLOCASE PROTEIN TATA, CHLOROPLASTIC"/>
    <property type="match status" value="1"/>
</dbReference>
<evidence type="ECO:0000256" key="1">
    <source>
        <dbReference type="ARBA" id="ARBA00004167"/>
    </source>
</evidence>
<keyword evidence="2 9" id="KW-0813">Transport</keyword>
<dbReference type="PANTHER" id="PTHR33162:SF1">
    <property type="entry name" value="SEC-INDEPENDENT PROTEIN TRANSLOCASE PROTEIN TATA, CHLOROPLASTIC"/>
    <property type="match status" value="1"/>
</dbReference>
<comment type="subcellular location">
    <subcellularLocation>
        <location evidence="9">Cell membrane</location>
        <topology evidence="9">Single-pass membrane protein</topology>
    </subcellularLocation>
    <subcellularLocation>
        <location evidence="1">Membrane</location>
        <topology evidence="1">Single-pass membrane protein</topology>
    </subcellularLocation>
</comment>
<evidence type="ECO:0000256" key="8">
    <source>
        <dbReference type="ARBA" id="ARBA00023136"/>
    </source>
</evidence>
<comment type="function">
    <text evidence="9">Part of the twin-arginine translocation (Tat) system that transports large folded proteins containing a characteristic twin-arginine motif in their signal peptide across membranes. Together with TatC, TatB is part of a receptor directly interacting with Tat signal peptides. TatB may form an oligomeric binding site that transiently accommodates folded Tat precursor proteins before their translocation.</text>
</comment>
<feature type="compositionally biased region" description="Pro residues" evidence="10">
    <location>
        <begin position="191"/>
        <end position="202"/>
    </location>
</feature>
<evidence type="ECO:0000256" key="10">
    <source>
        <dbReference type="SAM" id="MobiDB-lite"/>
    </source>
</evidence>
<protein>
    <recommendedName>
        <fullName evidence="9">Sec-independent protein translocase protein TatB</fullName>
    </recommendedName>
</protein>
<dbReference type="Proteomes" id="UP001224682">
    <property type="component" value="Unassembled WGS sequence"/>
</dbReference>
<feature type="compositionally biased region" description="Low complexity" evidence="10">
    <location>
        <begin position="203"/>
        <end position="213"/>
    </location>
</feature>
<organism evidence="11 12">
    <name type="scientific">Ancylobacter polymorphus</name>
    <dbReference type="NCBI Taxonomy" id="223390"/>
    <lineage>
        <taxon>Bacteria</taxon>
        <taxon>Pseudomonadati</taxon>
        <taxon>Pseudomonadota</taxon>
        <taxon>Alphaproteobacteria</taxon>
        <taxon>Hyphomicrobiales</taxon>
        <taxon>Xanthobacteraceae</taxon>
        <taxon>Ancylobacter</taxon>
    </lineage>
</organism>